<dbReference type="RefSeq" id="WP_124342567.1">
    <property type="nucleotide sequence ID" value="NZ_BHYL01000116.1"/>
</dbReference>
<evidence type="ECO:0000256" key="1">
    <source>
        <dbReference type="ARBA" id="ARBA00022649"/>
    </source>
</evidence>
<gene>
    <name evidence="2" type="ORF">CTKZ_16110</name>
</gene>
<dbReference type="Proteomes" id="UP000288246">
    <property type="component" value="Unassembled WGS sequence"/>
</dbReference>
<dbReference type="AlphaFoldDB" id="A0A401UZC7"/>
<keyword evidence="1" id="KW-1277">Toxin-antitoxin system</keyword>
<dbReference type="EMBL" id="BHYL01000116">
    <property type="protein sequence ID" value="GCD20049.1"/>
    <property type="molecule type" value="Genomic_DNA"/>
</dbReference>
<reference evidence="2 3" key="1">
    <citation type="submission" date="2018-11" db="EMBL/GenBank/DDBJ databases">
        <title>Draft genome sequence of Cellulomonas takizawaensis strain TKZ-21.</title>
        <authorList>
            <person name="Yamamura H."/>
            <person name="Hayashi T."/>
            <person name="Hamada M."/>
            <person name="Serisawa Y."/>
            <person name="Matsuyama K."/>
            <person name="Nakagawa Y."/>
            <person name="Otoguro M."/>
            <person name="Yanagida F."/>
            <person name="Hayakawa M."/>
        </authorList>
    </citation>
    <scope>NUCLEOTIDE SEQUENCE [LARGE SCALE GENOMIC DNA]</scope>
    <source>
        <strain evidence="2 3">TKZ-21</strain>
    </source>
</reference>
<proteinExistence type="predicted"/>
<evidence type="ECO:0000313" key="3">
    <source>
        <dbReference type="Proteomes" id="UP000288246"/>
    </source>
</evidence>
<dbReference type="InterPro" id="IPR014795">
    <property type="entry name" value="TacA_1-like"/>
</dbReference>
<keyword evidence="3" id="KW-1185">Reference proteome</keyword>
<protein>
    <recommendedName>
        <fullName evidence="4">Ribbon-helix-helix protein CopG domain-containing protein</fullName>
    </recommendedName>
</protein>
<evidence type="ECO:0008006" key="4">
    <source>
        <dbReference type="Google" id="ProtNLM"/>
    </source>
</evidence>
<name>A0A401UZC7_9CELL</name>
<dbReference type="Pfam" id="PF08681">
    <property type="entry name" value="TacA1"/>
    <property type="match status" value="1"/>
</dbReference>
<dbReference type="OrthoDB" id="4426404at2"/>
<organism evidence="2 3">
    <name type="scientific">Cellulomonas algicola</name>
    <dbReference type="NCBI Taxonomy" id="2071633"/>
    <lineage>
        <taxon>Bacteria</taxon>
        <taxon>Bacillati</taxon>
        <taxon>Actinomycetota</taxon>
        <taxon>Actinomycetes</taxon>
        <taxon>Micrococcales</taxon>
        <taxon>Cellulomonadaceae</taxon>
        <taxon>Cellulomonas</taxon>
    </lineage>
</organism>
<comment type="caution">
    <text evidence="2">The sequence shown here is derived from an EMBL/GenBank/DDBJ whole genome shotgun (WGS) entry which is preliminary data.</text>
</comment>
<sequence length="80" mass="9181">MAMTLRLDPSDEELLRSVAEREKRTMTDVVAISVREHAARLDAADEDASLAVRAERRAAWRRSIDESMERNADLLERLSR</sequence>
<evidence type="ECO:0000313" key="2">
    <source>
        <dbReference type="EMBL" id="GCD20049.1"/>
    </source>
</evidence>
<accession>A0A401UZC7</accession>